<dbReference type="PANTHER" id="PTHR43563:SF1">
    <property type="entry name" value="AMINE OXIDASE [FLAVIN-CONTAINING] B"/>
    <property type="match status" value="1"/>
</dbReference>
<evidence type="ECO:0000313" key="4">
    <source>
        <dbReference type="Proteomes" id="UP000297453"/>
    </source>
</evidence>
<dbReference type="Gene3D" id="3.50.50.60">
    <property type="entry name" value="FAD/NAD(P)-binding domain"/>
    <property type="match status" value="1"/>
</dbReference>
<protein>
    <submittedName>
        <fullName evidence="3">FAD-binding protein</fullName>
    </submittedName>
</protein>
<comment type="similarity">
    <text evidence="1">Belongs to the flavin monoamine oxidase family.</text>
</comment>
<dbReference type="OrthoDB" id="337830at2"/>
<feature type="domain" description="Amine oxidase" evidence="2">
    <location>
        <begin position="45"/>
        <end position="445"/>
    </location>
</feature>
<organism evidence="3 4">
    <name type="scientific">Leptospira semungkisensis</name>
    <dbReference type="NCBI Taxonomy" id="2484985"/>
    <lineage>
        <taxon>Bacteria</taxon>
        <taxon>Pseudomonadati</taxon>
        <taxon>Spirochaetota</taxon>
        <taxon>Spirochaetia</taxon>
        <taxon>Leptospirales</taxon>
        <taxon>Leptospiraceae</taxon>
        <taxon>Leptospira</taxon>
    </lineage>
</organism>
<sequence length="446" mass="48639">MKFSRSTFLKAGVLTAAALLGTRKGELKSQVANSGKRVIVLGGGLAGLYSAYLLGKTGSKVTLIEATDRVGGRVRSVTDPSGNVVDLGGEWVSSEDKTVRSLVRELGLKLQSAPLQPDLFLGTYKKAGTWDMSAESQETLNKLVAQNSKLNTTQQQELDRISIYNYLLYQGISPEDLVLLGHKLSLHYGDSIRVLSAEKVLGDLAQFPKRNSRLEGGMENLAKNLVLRIENTEFVFSDPVVSVDQDANGVTVTTSSGRKITGSNCICTLPVNQISKVKWNPGLDKEKLLAALRVRYSQIFKTFLVLKEAPWESTPFSVHSDAAAQFLYDAGSKQDSSDKVLGIIANGDRFSVFDSANQDQKVEYIRLTLSRLGLKNDLQIQKIYSTEFRGEFIPNGIAIFPPGSFGSEIILRKPFDRILFAGEHTGEITGTIEAALSSAIRAVNLV</sequence>
<dbReference type="InterPro" id="IPR036188">
    <property type="entry name" value="FAD/NAD-bd_sf"/>
</dbReference>
<dbReference type="PANTHER" id="PTHR43563">
    <property type="entry name" value="AMINE OXIDASE"/>
    <property type="match status" value="1"/>
</dbReference>
<accession>A0A4R9G8B3</accession>
<dbReference type="EMBL" id="RQEP01000005">
    <property type="protein sequence ID" value="TGK07280.1"/>
    <property type="molecule type" value="Genomic_DNA"/>
</dbReference>
<dbReference type="Pfam" id="PF01593">
    <property type="entry name" value="Amino_oxidase"/>
    <property type="match status" value="1"/>
</dbReference>
<keyword evidence="4" id="KW-1185">Reference proteome</keyword>
<dbReference type="RefSeq" id="WP_135584970.1">
    <property type="nucleotide sequence ID" value="NZ_RQEP01000005.1"/>
</dbReference>
<dbReference type="GO" id="GO:0016491">
    <property type="term" value="F:oxidoreductase activity"/>
    <property type="evidence" value="ECO:0007669"/>
    <property type="project" value="InterPro"/>
</dbReference>
<evidence type="ECO:0000313" key="3">
    <source>
        <dbReference type="EMBL" id="TGK07280.1"/>
    </source>
</evidence>
<comment type="caution">
    <text evidence="3">The sequence shown here is derived from an EMBL/GenBank/DDBJ whole genome shotgun (WGS) entry which is preliminary data.</text>
</comment>
<gene>
    <name evidence="3" type="ORF">EHO59_04005</name>
</gene>
<proteinExistence type="inferred from homology"/>
<dbReference type="InterPro" id="IPR050703">
    <property type="entry name" value="Flavin_MAO"/>
</dbReference>
<dbReference type="SUPFAM" id="SSF51905">
    <property type="entry name" value="FAD/NAD(P)-binding domain"/>
    <property type="match status" value="1"/>
</dbReference>
<reference evidence="3" key="1">
    <citation type="journal article" date="2019" name="PLoS Negl. Trop. Dis.">
        <title>Revisiting the worldwide diversity of Leptospira species in the environment.</title>
        <authorList>
            <person name="Vincent A.T."/>
            <person name="Schiettekatte O."/>
            <person name="Bourhy P."/>
            <person name="Veyrier F.J."/>
            <person name="Picardeau M."/>
        </authorList>
    </citation>
    <scope>NUCLEOTIDE SEQUENCE [LARGE SCALE GENOMIC DNA]</scope>
    <source>
        <strain evidence="3">SSS9</strain>
    </source>
</reference>
<name>A0A4R9G8B3_9LEPT</name>
<dbReference type="InterPro" id="IPR002937">
    <property type="entry name" value="Amino_oxidase"/>
</dbReference>
<evidence type="ECO:0000256" key="1">
    <source>
        <dbReference type="ARBA" id="ARBA00005995"/>
    </source>
</evidence>
<dbReference type="Proteomes" id="UP000297453">
    <property type="component" value="Unassembled WGS sequence"/>
</dbReference>
<dbReference type="AlphaFoldDB" id="A0A4R9G8B3"/>
<evidence type="ECO:0000259" key="2">
    <source>
        <dbReference type="Pfam" id="PF01593"/>
    </source>
</evidence>